<accession>A0A062V7S8</accession>
<evidence type="ECO:0000256" key="2">
    <source>
        <dbReference type="ARBA" id="ARBA00022801"/>
    </source>
</evidence>
<keyword evidence="4" id="KW-0067">ATP-binding</keyword>
<dbReference type="InterPro" id="IPR001650">
    <property type="entry name" value="Helicase_C-like"/>
</dbReference>
<dbReference type="Proteomes" id="UP000027153">
    <property type="component" value="Unassembled WGS sequence"/>
</dbReference>
<evidence type="ECO:0000259" key="5">
    <source>
        <dbReference type="PROSITE" id="PS51192"/>
    </source>
</evidence>
<dbReference type="RefSeq" id="WP_048089535.1">
    <property type="nucleotide sequence ID" value="NZ_JMIY01000002.1"/>
</dbReference>
<feature type="domain" description="Helicase ATP-binding" evidence="5">
    <location>
        <begin position="223"/>
        <end position="396"/>
    </location>
</feature>
<dbReference type="InterPro" id="IPR011545">
    <property type="entry name" value="DEAD/DEAH_box_helicase_dom"/>
</dbReference>
<comment type="caution">
    <text evidence="7">The sequence shown here is derived from an EMBL/GenBank/DDBJ whole genome shotgun (WGS) entry which is preliminary data.</text>
</comment>
<dbReference type="GO" id="GO:0016787">
    <property type="term" value="F:hydrolase activity"/>
    <property type="evidence" value="ECO:0007669"/>
    <property type="project" value="UniProtKB-KW"/>
</dbReference>
<sequence>MLYIIIHPQDSKIAVLPIKDNSREPAFYGTLILKKTPKGARVGKFRVKRGEKEEFRAPDEFIELLRLADRILIAEGNEESEAGFKELLSAYQLDYGYTSTCRLCLLGGRYTTVGNNSISFHNEQVCEECAKKELVREARSCRIGRHGQERLIKILLGIRNLDRVLAMLNHEKLDSGLTRFDTIEANKVDRSIKVKDLHIHDELKKILLHQLDELMPVQALSVDAGLLDGKNQLIVSATATGKTLVGELAGIQNILNKRGKMLFLVPLVALANQKYEQFTKRYSSIATTSLRVGTSRIIKGTKGIRTSLSSDIIVGTYEGIDFVLRSGNAGTLGKIGTVVIDEVHMLEDKERGHRLSGLIARLKFIAPDAQFIYLSATVGKPQWLAEKLGAALIEFEERPVPIERHLIFSPEYEKKRLIERLAAQEYNKTSSKGFHGQTIVFTNSRRNCHMLADSLTIKAMPYHAGLSYSERKRVEERFGGGKLPVVVTTAALAAGVDFPASQVVFESLAMGIEWLTIREFQQMLGRAGRPDYHDRGVVVLLADPEKRFGKGDTEDEIAFRLLRGGLEHFGVEYGEDEMLEETLSNTVVARRLSDIKKIDELLLGEGDLGYLLDKLREYGFIEKTNAGFYPTKLGRIVASHFLNVEQTSLIKSAVLKGRNALDIITELETLDAVYFRYASRLSDALGTDIPTRVFGAGLDIVYSADGISKLKENLRRTALDFAKEFMACKCKDSPYCGCAQKKFSARVIELCAEGLSPDGIIAEITGQYGVYAYAGDMLNYLDQAARNLEAVELIAAIYGKNELSMRARELREKMEGC</sequence>
<dbReference type="PANTHER" id="PTHR47961">
    <property type="entry name" value="DNA POLYMERASE THETA, PUTATIVE (AFU_ORTHOLOGUE AFUA_1G05260)-RELATED"/>
    <property type="match status" value="1"/>
</dbReference>
<dbReference type="PATRIC" id="fig|1392998.3.peg.1224"/>
<dbReference type="InterPro" id="IPR027417">
    <property type="entry name" value="P-loop_NTPase"/>
</dbReference>
<dbReference type="AlphaFoldDB" id="A0A062V7S8"/>
<dbReference type="GO" id="GO:0005524">
    <property type="term" value="F:ATP binding"/>
    <property type="evidence" value="ECO:0007669"/>
    <property type="project" value="UniProtKB-KW"/>
</dbReference>
<dbReference type="PROSITE" id="PS51192">
    <property type="entry name" value="HELICASE_ATP_BIND_1"/>
    <property type="match status" value="1"/>
</dbReference>
<gene>
    <name evidence="7" type="ORF">ANME2D_01058</name>
</gene>
<keyword evidence="2 7" id="KW-0378">Hydrolase</keyword>
<dbReference type="InterPro" id="IPR014001">
    <property type="entry name" value="Helicase_ATP-bd"/>
</dbReference>
<dbReference type="CDD" id="cd18795">
    <property type="entry name" value="SF2_C_Ski2"/>
    <property type="match status" value="1"/>
</dbReference>
<evidence type="ECO:0000313" key="7">
    <source>
        <dbReference type="EMBL" id="KCZ72628.1"/>
    </source>
</evidence>
<dbReference type="OrthoDB" id="39583at2157"/>
<evidence type="ECO:0000256" key="3">
    <source>
        <dbReference type="ARBA" id="ARBA00022806"/>
    </source>
</evidence>
<dbReference type="GO" id="GO:0004386">
    <property type="term" value="F:helicase activity"/>
    <property type="evidence" value="ECO:0007669"/>
    <property type="project" value="UniProtKB-KW"/>
</dbReference>
<dbReference type="Pfam" id="PF00270">
    <property type="entry name" value="DEAD"/>
    <property type="match status" value="1"/>
</dbReference>
<dbReference type="InterPro" id="IPR043852">
    <property type="entry name" value="DUF5814"/>
</dbReference>
<reference evidence="7 8" key="1">
    <citation type="journal article" date="2013" name="Nature">
        <title>Anaerobic oxidation of methane coupled to nitrate reduction in a novel archaeal lineage.</title>
        <authorList>
            <person name="Haroon M.F."/>
            <person name="Hu S."/>
            <person name="Shi Y."/>
            <person name="Imelfort M."/>
            <person name="Keller J."/>
            <person name="Hugenholtz P."/>
            <person name="Yuan Z."/>
            <person name="Tyson G.W."/>
        </authorList>
    </citation>
    <scope>NUCLEOTIDE SEQUENCE [LARGE SCALE GENOMIC DNA]</scope>
    <source>
        <strain evidence="7 8">ANME-2d</strain>
    </source>
</reference>
<evidence type="ECO:0000256" key="4">
    <source>
        <dbReference type="ARBA" id="ARBA00022840"/>
    </source>
</evidence>
<keyword evidence="8" id="KW-1185">Reference proteome</keyword>
<dbReference type="Gene3D" id="3.40.50.300">
    <property type="entry name" value="P-loop containing nucleotide triphosphate hydrolases"/>
    <property type="match status" value="2"/>
</dbReference>
<dbReference type="PANTHER" id="PTHR47961:SF1">
    <property type="entry name" value="ATP-DEPENDENT HELICASE MJ1401-RELATED"/>
    <property type="match status" value="1"/>
</dbReference>
<dbReference type="Pfam" id="PF19131">
    <property type="entry name" value="DUF5814"/>
    <property type="match status" value="1"/>
</dbReference>
<proteinExistence type="predicted"/>
<keyword evidence="1" id="KW-0547">Nucleotide-binding</keyword>
<dbReference type="EC" id="3.6.1.-" evidence="7"/>
<dbReference type="GO" id="GO:0140097">
    <property type="term" value="F:catalytic activity, acting on DNA"/>
    <property type="evidence" value="ECO:0007669"/>
    <property type="project" value="UniProtKB-ARBA"/>
</dbReference>
<evidence type="ECO:0000256" key="1">
    <source>
        <dbReference type="ARBA" id="ARBA00022741"/>
    </source>
</evidence>
<dbReference type="SMART" id="SM00487">
    <property type="entry name" value="DEXDc"/>
    <property type="match status" value="1"/>
</dbReference>
<dbReference type="InterPro" id="IPR050474">
    <property type="entry name" value="Hel308_SKI2-like"/>
</dbReference>
<dbReference type="SUPFAM" id="SSF52540">
    <property type="entry name" value="P-loop containing nucleoside triphosphate hydrolases"/>
    <property type="match status" value="1"/>
</dbReference>
<protein>
    <submittedName>
        <fullName evidence="7">DNA/RNA helicase, superfamily II</fullName>
        <ecNumber evidence="7">3.6.1.-</ecNumber>
    </submittedName>
</protein>
<dbReference type="SMART" id="SM00490">
    <property type="entry name" value="HELICc"/>
    <property type="match status" value="1"/>
</dbReference>
<evidence type="ECO:0000313" key="8">
    <source>
        <dbReference type="Proteomes" id="UP000027153"/>
    </source>
</evidence>
<dbReference type="PROSITE" id="PS51194">
    <property type="entry name" value="HELICASE_CTER"/>
    <property type="match status" value="1"/>
</dbReference>
<dbReference type="EMBL" id="JMIY01000002">
    <property type="protein sequence ID" value="KCZ72628.1"/>
    <property type="molecule type" value="Genomic_DNA"/>
</dbReference>
<keyword evidence="3 7" id="KW-0347">Helicase</keyword>
<dbReference type="Pfam" id="PF00271">
    <property type="entry name" value="Helicase_C"/>
    <property type="match status" value="1"/>
</dbReference>
<feature type="domain" description="Helicase C-terminal" evidence="6">
    <location>
        <begin position="413"/>
        <end position="584"/>
    </location>
</feature>
<name>A0A062V7S8_9EURY</name>
<organism evidence="7 8">
    <name type="scientific">Candidatus Methanoperedens nitratireducens</name>
    <dbReference type="NCBI Taxonomy" id="1392998"/>
    <lineage>
        <taxon>Archaea</taxon>
        <taxon>Methanobacteriati</taxon>
        <taxon>Methanobacteriota</taxon>
        <taxon>Stenosarchaea group</taxon>
        <taxon>Methanomicrobia</taxon>
        <taxon>Methanosarcinales</taxon>
        <taxon>ANME-2 cluster</taxon>
        <taxon>Candidatus Methanoperedentaceae</taxon>
        <taxon>Candidatus Methanoperedens</taxon>
    </lineage>
</organism>
<dbReference type="GO" id="GO:0003676">
    <property type="term" value="F:nucleic acid binding"/>
    <property type="evidence" value="ECO:0007669"/>
    <property type="project" value="InterPro"/>
</dbReference>
<evidence type="ECO:0000259" key="6">
    <source>
        <dbReference type="PROSITE" id="PS51194"/>
    </source>
</evidence>